<evidence type="ECO:0000259" key="3">
    <source>
        <dbReference type="SMART" id="SM00363"/>
    </source>
</evidence>
<dbReference type="CDD" id="cd00165">
    <property type="entry name" value="S4"/>
    <property type="match status" value="1"/>
</dbReference>
<sequence length="229" mass="24538">MAKAAVNRAVASALDPAPMTPIATRSRTDDARNARTADGRNGSRTATAIRCSQNTTVAAGSAPARGARNSPSVPQSAAAAATSHVRSRAMVRTTPGAVDLCHGVRVESARLDRWLWSVRLAKTRSDAAAACRGGHVRVNDRPAKPATTVHPGDRVRARVYEETRIVEVTKVIDKRVGAPEAQACYLDHTPPPPPKEARPVFAVRDRGTGRPTKRERRMLDQLGALRPLP</sequence>
<reference evidence="5" key="1">
    <citation type="journal article" date="2019" name="Int. J. Syst. Evol. Microbiol.">
        <title>The Global Catalogue of Microorganisms (GCM) 10K type strain sequencing project: providing services to taxonomists for standard genome sequencing and annotation.</title>
        <authorList>
            <consortium name="The Broad Institute Genomics Platform"/>
            <consortium name="The Broad Institute Genome Sequencing Center for Infectious Disease"/>
            <person name="Wu L."/>
            <person name="Ma J."/>
        </authorList>
    </citation>
    <scope>NUCLEOTIDE SEQUENCE [LARGE SCALE GENOMIC DNA]</scope>
    <source>
        <strain evidence="5">JCM 17906</strain>
    </source>
</reference>
<dbReference type="EMBL" id="BAABGT010000062">
    <property type="protein sequence ID" value="GAA4550927.1"/>
    <property type="molecule type" value="Genomic_DNA"/>
</dbReference>
<feature type="region of interest" description="Disordered" evidence="2">
    <location>
        <begin position="17"/>
        <end position="86"/>
    </location>
</feature>
<dbReference type="InterPro" id="IPR036986">
    <property type="entry name" value="S4_RNA-bd_sf"/>
</dbReference>
<feature type="compositionally biased region" description="Basic and acidic residues" evidence="2">
    <location>
        <begin position="195"/>
        <end position="208"/>
    </location>
</feature>
<gene>
    <name evidence="4" type="ORF">GCM10023175_41900</name>
</gene>
<name>A0ABP8RXH4_9PSEU</name>
<evidence type="ECO:0000256" key="2">
    <source>
        <dbReference type="SAM" id="MobiDB-lite"/>
    </source>
</evidence>
<keyword evidence="1" id="KW-0694">RNA-binding</keyword>
<dbReference type="SMART" id="SM00363">
    <property type="entry name" value="S4"/>
    <property type="match status" value="1"/>
</dbReference>
<accession>A0ABP8RXH4</accession>
<dbReference type="Pfam" id="PF01479">
    <property type="entry name" value="S4"/>
    <property type="match status" value="1"/>
</dbReference>
<feature type="domain" description="RNA-binding S4" evidence="3">
    <location>
        <begin position="109"/>
        <end position="171"/>
    </location>
</feature>
<comment type="caution">
    <text evidence="4">The sequence shown here is derived from an EMBL/GenBank/DDBJ whole genome shotgun (WGS) entry which is preliminary data.</text>
</comment>
<dbReference type="SUPFAM" id="SSF55174">
    <property type="entry name" value="Alpha-L RNA-binding motif"/>
    <property type="match status" value="1"/>
</dbReference>
<dbReference type="InterPro" id="IPR002942">
    <property type="entry name" value="S4_RNA-bd"/>
</dbReference>
<organism evidence="4 5">
    <name type="scientific">Pseudonocardia xishanensis</name>
    <dbReference type="NCBI Taxonomy" id="630995"/>
    <lineage>
        <taxon>Bacteria</taxon>
        <taxon>Bacillati</taxon>
        <taxon>Actinomycetota</taxon>
        <taxon>Actinomycetes</taxon>
        <taxon>Pseudonocardiales</taxon>
        <taxon>Pseudonocardiaceae</taxon>
        <taxon>Pseudonocardia</taxon>
    </lineage>
</organism>
<feature type="compositionally biased region" description="Low complexity" evidence="2">
    <location>
        <begin position="70"/>
        <end position="84"/>
    </location>
</feature>
<proteinExistence type="predicted"/>
<feature type="compositionally biased region" description="Polar residues" evidence="2">
    <location>
        <begin position="42"/>
        <end position="58"/>
    </location>
</feature>
<dbReference type="Proteomes" id="UP001501598">
    <property type="component" value="Unassembled WGS sequence"/>
</dbReference>
<feature type="region of interest" description="Disordered" evidence="2">
    <location>
        <begin position="184"/>
        <end position="229"/>
    </location>
</feature>
<protein>
    <recommendedName>
        <fullName evidence="3">RNA-binding S4 domain-containing protein</fullName>
    </recommendedName>
</protein>
<evidence type="ECO:0000313" key="4">
    <source>
        <dbReference type="EMBL" id="GAA4550927.1"/>
    </source>
</evidence>
<keyword evidence="5" id="KW-1185">Reference proteome</keyword>
<dbReference type="PROSITE" id="PS50889">
    <property type="entry name" value="S4"/>
    <property type="match status" value="1"/>
</dbReference>
<evidence type="ECO:0000256" key="1">
    <source>
        <dbReference type="PROSITE-ProRule" id="PRU00182"/>
    </source>
</evidence>
<evidence type="ECO:0000313" key="5">
    <source>
        <dbReference type="Proteomes" id="UP001501598"/>
    </source>
</evidence>
<feature type="compositionally biased region" description="Basic and acidic residues" evidence="2">
    <location>
        <begin position="26"/>
        <end position="38"/>
    </location>
</feature>
<dbReference type="Gene3D" id="3.10.290.10">
    <property type="entry name" value="RNA-binding S4 domain"/>
    <property type="match status" value="1"/>
</dbReference>